<evidence type="ECO:0000259" key="2">
    <source>
        <dbReference type="Pfam" id="PF04773"/>
    </source>
</evidence>
<name>A0AAJ5WWS6_9BACT</name>
<gene>
    <name evidence="4" type="ORF">P0Y53_10800</name>
</gene>
<dbReference type="EMBL" id="CP119311">
    <property type="protein sequence ID" value="WEK37988.1"/>
    <property type="molecule type" value="Genomic_DNA"/>
</dbReference>
<accession>A0AAJ5WWS6</accession>
<evidence type="ECO:0000256" key="1">
    <source>
        <dbReference type="SAM" id="Phobius"/>
    </source>
</evidence>
<dbReference type="Pfam" id="PF16344">
    <property type="entry name" value="FecR_C"/>
    <property type="match status" value="1"/>
</dbReference>
<feature type="transmembrane region" description="Helical" evidence="1">
    <location>
        <begin position="94"/>
        <end position="114"/>
    </location>
</feature>
<evidence type="ECO:0000313" key="5">
    <source>
        <dbReference type="Proteomes" id="UP001220610"/>
    </source>
</evidence>
<dbReference type="InterPro" id="IPR012373">
    <property type="entry name" value="Ferrdict_sens_TM"/>
</dbReference>
<dbReference type="Proteomes" id="UP001220610">
    <property type="component" value="Chromosome"/>
</dbReference>
<keyword evidence="1" id="KW-0472">Membrane</keyword>
<dbReference type="PANTHER" id="PTHR30273:SF2">
    <property type="entry name" value="PROTEIN FECR"/>
    <property type="match status" value="1"/>
</dbReference>
<dbReference type="Pfam" id="PF04773">
    <property type="entry name" value="FecR"/>
    <property type="match status" value="1"/>
</dbReference>
<organism evidence="4 5">
    <name type="scientific">Candidatus Pseudobacter hemicellulosilyticus</name>
    <dbReference type="NCBI Taxonomy" id="3121375"/>
    <lineage>
        <taxon>Bacteria</taxon>
        <taxon>Pseudomonadati</taxon>
        <taxon>Bacteroidota</taxon>
        <taxon>Chitinophagia</taxon>
        <taxon>Chitinophagales</taxon>
        <taxon>Chitinophagaceae</taxon>
        <taxon>Pseudobacter</taxon>
    </lineage>
</organism>
<evidence type="ECO:0000313" key="4">
    <source>
        <dbReference type="EMBL" id="WEK37988.1"/>
    </source>
</evidence>
<proteinExistence type="predicted"/>
<dbReference type="GO" id="GO:0016989">
    <property type="term" value="F:sigma factor antagonist activity"/>
    <property type="evidence" value="ECO:0007669"/>
    <property type="project" value="TreeGrafter"/>
</dbReference>
<dbReference type="InterPro" id="IPR006860">
    <property type="entry name" value="FecR"/>
</dbReference>
<reference evidence="4" key="1">
    <citation type="submission" date="2023-03" db="EMBL/GenBank/DDBJ databases">
        <title>Andean soil-derived lignocellulolytic bacterial consortium as a source of novel taxa and putative plastic-active enzymes.</title>
        <authorList>
            <person name="Diaz-Garcia L."/>
            <person name="Chuvochina M."/>
            <person name="Feuerriegel G."/>
            <person name="Bunk B."/>
            <person name="Sproer C."/>
            <person name="Streit W.R."/>
            <person name="Rodriguez L.M."/>
            <person name="Overmann J."/>
            <person name="Jimenez D.J."/>
        </authorList>
    </citation>
    <scope>NUCLEOTIDE SEQUENCE</scope>
    <source>
        <strain evidence="4">MAG 7</strain>
    </source>
</reference>
<keyword evidence="1" id="KW-1133">Transmembrane helix</keyword>
<dbReference type="Gene3D" id="2.60.120.1440">
    <property type="match status" value="1"/>
</dbReference>
<dbReference type="AlphaFoldDB" id="A0AAJ5WWS6"/>
<protein>
    <submittedName>
        <fullName evidence="4">DUF4974 domain-containing protein</fullName>
    </submittedName>
</protein>
<sequence length="402" mass="44708">MPATERIKYLTRLFFQDACTAAERTELSEWISSQPDEQVMEALLQEEWQTHSPVQSMPEAMATRILGSVFGEETPVVPLSPEKQSPARIRLRRLQWAAAVLLLGCLGLTAWWLLQRNQRADLPTDTGMVRIPPGQEGAVLTLQDGRQLLLDTLGNGTVLAQAGSRLTLENGQLRYQPSTNTGTAIAYNTMTTPPGRKFRVQLPDGTAAWLNAGSSITYPTQFSGTDRKVSISGEVYVEVSREDARPFTIEAGNFLRLAAPGMQVNINCYADERVVAATVLNGSVSVYSIQGNRQQQLYTGQRVILDRQQPASMLQLQTPADAAQAIAWKNGLLSFQDKHLAEVMRLLARWYNLEVIIDKEVRDVEFWGEVGADLELDQVLKVLEDAGVHFRLEPGRRLHVLP</sequence>
<feature type="domain" description="Protein FecR C-terminal" evidence="3">
    <location>
        <begin position="333"/>
        <end position="393"/>
    </location>
</feature>
<evidence type="ECO:0000259" key="3">
    <source>
        <dbReference type="Pfam" id="PF16344"/>
    </source>
</evidence>
<dbReference type="Gene3D" id="3.55.50.30">
    <property type="match status" value="1"/>
</dbReference>
<dbReference type="InterPro" id="IPR032508">
    <property type="entry name" value="FecR_C"/>
</dbReference>
<dbReference type="PANTHER" id="PTHR30273">
    <property type="entry name" value="PERIPLASMIC SIGNAL SENSOR AND SIGMA FACTOR ACTIVATOR FECR-RELATED"/>
    <property type="match status" value="1"/>
</dbReference>
<keyword evidence="1" id="KW-0812">Transmembrane</keyword>
<feature type="domain" description="FecR protein" evidence="2">
    <location>
        <begin position="189"/>
        <end position="284"/>
    </location>
</feature>